<name>A0A9N9GMZ9_9GLOM</name>
<accession>A0A9N9GMZ9</accession>
<feature type="compositionally biased region" description="Polar residues" evidence="1">
    <location>
        <begin position="73"/>
        <end position="82"/>
    </location>
</feature>
<gene>
    <name evidence="2" type="ORF">DEBURN_LOCUS10418</name>
</gene>
<feature type="compositionally biased region" description="Acidic residues" evidence="1">
    <location>
        <begin position="44"/>
        <end position="53"/>
    </location>
</feature>
<protein>
    <submittedName>
        <fullName evidence="2">5191_t:CDS:1</fullName>
    </submittedName>
</protein>
<sequence>RNAYAQHINLYIVKYDISIEEFNDSNNFNNEVLEIISEVTDMTVDNEDNENSEYSEYSENSEDSVDNERQEEITSSFEIRENPQNLQEYNGDVSLISLSISKNMKIYL</sequence>
<feature type="non-terminal residue" evidence="2">
    <location>
        <position position="1"/>
    </location>
</feature>
<dbReference type="EMBL" id="CAJVPK010003021">
    <property type="protein sequence ID" value="CAG8622283.1"/>
    <property type="molecule type" value="Genomic_DNA"/>
</dbReference>
<dbReference type="Proteomes" id="UP000789706">
    <property type="component" value="Unassembled WGS sequence"/>
</dbReference>
<evidence type="ECO:0000256" key="1">
    <source>
        <dbReference type="SAM" id="MobiDB-lite"/>
    </source>
</evidence>
<keyword evidence="3" id="KW-1185">Reference proteome</keyword>
<dbReference type="AlphaFoldDB" id="A0A9N9GMZ9"/>
<reference evidence="2" key="1">
    <citation type="submission" date="2021-06" db="EMBL/GenBank/DDBJ databases">
        <authorList>
            <person name="Kallberg Y."/>
            <person name="Tangrot J."/>
            <person name="Rosling A."/>
        </authorList>
    </citation>
    <scope>NUCLEOTIDE SEQUENCE</scope>
    <source>
        <strain evidence="2">AZ414A</strain>
    </source>
</reference>
<feature type="region of interest" description="Disordered" evidence="1">
    <location>
        <begin position="43"/>
        <end position="82"/>
    </location>
</feature>
<evidence type="ECO:0000313" key="2">
    <source>
        <dbReference type="EMBL" id="CAG8622283.1"/>
    </source>
</evidence>
<comment type="caution">
    <text evidence="2">The sequence shown here is derived from an EMBL/GenBank/DDBJ whole genome shotgun (WGS) entry which is preliminary data.</text>
</comment>
<proteinExistence type="predicted"/>
<organism evidence="2 3">
    <name type="scientific">Diversispora eburnea</name>
    <dbReference type="NCBI Taxonomy" id="1213867"/>
    <lineage>
        <taxon>Eukaryota</taxon>
        <taxon>Fungi</taxon>
        <taxon>Fungi incertae sedis</taxon>
        <taxon>Mucoromycota</taxon>
        <taxon>Glomeromycotina</taxon>
        <taxon>Glomeromycetes</taxon>
        <taxon>Diversisporales</taxon>
        <taxon>Diversisporaceae</taxon>
        <taxon>Diversispora</taxon>
    </lineage>
</organism>
<evidence type="ECO:0000313" key="3">
    <source>
        <dbReference type="Proteomes" id="UP000789706"/>
    </source>
</evidence>